<keyword evidence="1" id="KW-0812">Transmembrane</keyword>
<feature type="transmembrane region" description="Helical" evidence="1">
    <location>
        <begin position="143"/>
        <end position="171"/>
    </location>
</feature>
<sequence>MSGLKGISKNLIWEKCKLANWILVIDLLVMVVMAIINLFMNGFSSLREIPAMFFTSVVIVNFISLILLARVNERVWVSNNYRLIPISETKLYLGNLLTTIGAMIYLQIIEAIFALICSIPSFINGSFSESLGFFPSETNVVELAIQFILVSLLGTILLWCGITLIHFVINWISGFLPFGKQKFVLFLVYLVVILLVLWAFNYITGNILMIIYKNGLINSMGEISSAIWLTIGIEAVWIVCLSAINIYLLKRWIEPIH</sequence>
<keyword evidence="1" id="KW-0472">Membrane</keyword>
<dbReference type="KEGG" id="lali:LA20249_10770"/>
<keyword evidence="3" id="KW-1185">Reference proteome</keyword>
<evidence type="ECO:0000313" key="2">
    <source>
        <dbReference type="EMBL" id="AUI72639.1"/>
    </source>
</evidence>
<protein>
    <submittedName>
        <fullName evidence="2">Uncharacterized protein</fullName>
    </submittedName>
</protein>
<reference evidence="2 3" key="1">
    <citation type="submission" date="2016-12" db="EMBL/GenBank/DDBJ databases">
        <title>The whole genome sequencing and assembly of Lactobacillus alimentarius DSM 20249T strain.</title>
        <authorList>
            <person name="Lee Y.-J."/>
            <person name="Yi H."/>
            <person name="Bahn Y.-S."/>
            <person name="Kim J.F."/>
            <person name="Lee D.-W."/>
        </authorList>
    </citation>
    <scope>NUCLEOTIDE SEQUENCE [LARGE SCALE GENOMIC DNA]</scope>
    <source>
        <strain evidence="2 3">DSM 20249</strain>
    </source>
</reference>
<feature type="transmembrane region" description="Helical" evidence="1">
    <location>
        <begin position="223"/>
        <end position="249"/>
    </location>
</feature>
<proteinExistence type="predicted"/>
<accession>A0A2K9HJE2</accession>
<feature type="transmembrane region" description="Helical" evidence="1">
    <location>
        <begin position="52"/>
        <end position="71"/>
    </location>
</feature>
<feature type="transmembrane region" description="Helical" evidence="1">
    <location>
        <begin position="21"/>
        <end position="40"/>
    </location>
</feature>
<organism evidence="2 3">
    <name type="scientific">Companilactobacillus alimentarius DSM 20249</name>
    <dbReference type="NCBI Taxonomy" id="1423720"/>
    <lineage>
        <taxon>Bacteria</taxon>
        <taxon>Bacillati</taxon>
        <taxon>Bacillota</taxon>
        <taxon>Bacilli</taxon>
        <taxon>Lactobacillales</taxon>
        <taxon>Lactobacillaceae</taxon>
        <taxon>Companilactobacillus</taxon>
    </lineage>
</organism>
<dbReference type="EMBL" id="CP018867">
    <property type="protein sequence ID" value="AUI72639.1"/>
    <property type="molecule type" value="Genomic_DNA"/>
</dbReference>
<feature type="transmembrane region" description="Helical" evidence="1">
    <location>
        <begin position="183"/>
        <end position="203"/>
    </location>
</feature>
<name>A0A2K9HJE2_9LACO</name>
<dbReference type="Proteomes" id="UP000234653">
    <property type="component" value="Chromosome"/>
</dbReference>
<evidence type="ECO:0000256" key="1">
    <source>
        <dbReference type="SAM" id="Phobius"/>
    </source>
</evidence>
<gene>
    <name evidence="2" type="ORF">LA20249_10770</name>
</gene>
<dbReference type="AlphaFoldDB" id="A0A2K9HJE2"/>
<keyword evidence="1" id="KW-1133">Transmembrane helix</keyword>
<evidence type="ECO:0000313" key="3">
    <source>
        <dbReference type="Proteomes" id="UP000234653"/>
    </source>
</evidence>
<dbReference type="OrthoDB" id="2248033at2"/>
<dbReference type="RefSeq" id="WP_057738823.1">
    <property type="nucleotide sequence ID" value="NZ_AZDQ01000021.1"/>
</dbReference>
<dbReference type="STRING" id="1423720.FC67_GL000702"/>
<feature type="transmembrane region" description="Helical" evidence="1">
    <location>
        <begin position="92"/>
        <end position="123"/>
    </location>
</feature>